<name>A0A8T9BSA6_9HELO</name>
<sequence length="296" mass="32543">MASRSEKFARKPAEKQDVLPKEPEEPEEVIKFSPEEEANLLNESNEKKASANELFAKASFQDAIDTYDAAVATCPNYLDYEVAVLKSNIAACHLKLEDWKEAVKAASAALDGLDQLQGKNGDVSAKEDVKGDEEEEIEEIISEGATKAEDMSAKGKRETDIERIRAKALMRRARARSEIGGWSTLQGAEDGRWLFIIVLARTDLISDYTILSKMPNLSAGDRMIVQQQLIKIPPRRKAAQEQEMGEMMGKLKGVGNAIPNILKPFGLSTDNFNMVKDENTGGYSMNFNQGGPAGGK</sequence>
<gene>
    <name evidence="2" type="primary">TTC1</name>
    <name evidence="2" type="ORF">LSUE1_G008744</name>
</gene>
<evidence type="ECO:0000313" key="2">
    <source>
        <dbReference type="EMBL" id="TVY53869.1"/>
    </source>
</evidence>
<dbReference type="AlphaFoldDB" id="A0A8T9BSA6"/>
<keyword evidence="3" id="KW-1185">Reference proteome</keyword>
<comment type="caution">
    <text evidence="2">The sequence shown here is derived from an EMBL/GenBank/DDBJ whole genome shotgun (WGS) entry which is preliminary data.</text>
</comment>
<dbReference type="SUPFAM" id="SSF48452">
    <property type="entry name" value="TPR-like"/>
    <property type="match status" value="1"/>
</dbReference>
<protein>
    <submittedName>
        <fullName evidence="2">Tetratricopeptide repeat protein</fullName>
    </submittedName>
</protein>
<proteinExistence type="predicted"/>
<accession>A0A8T9BSA6</accession>
<evidence type="ECO:0000256" key="1">
    <source>
        <dbReference type="SAM" id="MobiDB-lite"/>
    </source>
</evidence>
<dbReference type="InterPro" id="IPR052769">
    <property type="entry name" value="TPR_domain_protein"/>
</dbReference>
<dbReference type="Proteomes" id="UP000469558">
    <property type="component" value="Unassembled WGS sequence"/>
</dbReference>
<dbReference type="PANTHER" id="PTHR46014">
    <property type="entry name" value="TETRATRICOPEPTIDE REPEAT PROTEIN 1"/>
    <property type="match status" value="1"/>
</dbReference>
<evidence type="ECO:0000313" key="3">
    <source>
        <dbReference type="Proteomes" id="UP000469558"/>
    </source>
</evidence>
<dbReference type="InterPro" id="IPR011990">
    <property type="entry name" value="TPR-like_helical_dom_sf"/>
</dbReference>
<reference evidence="2 3" key="1">
    <citation type="submission" date="2018-05" db="EMBL/GenBank/DDBJ databases">
        <title>Genome sequencing and assembly of the regulated plant pathogen Lachnellula willkommii and related sister species for the development of diagnostic species identification markers.</title>
        <authorList>
            <person name="Giroux E."/>
            <person name="Bilodeau G."/>
        </authorList>
    </citation>
    <scope>NUCLEOTIDE SEQUENCE [LARGE SCALE GENOMIC DNA]</scope>
    <source>
        <strain evidence="2 3">CBS 268.59</strain>
    </source>
</reference>
<dbReference type="Gene3D" id="1.25.40.10">
    <property type="entry name" value="Tetratricopeptide repeat domain"/>
    <property type="match status" value="1"/>
</dbReference>
<organism evidence="2 3">
    <name type="scientific">Lachnellula suecica</name>
    <dbReference type="NCBI Taxonomy" id="602035"/>
    <lineage>
        <taxon>Eukaryota</taxon>
        <taxon>Fungi</taxon>
        <taxon>Dikarya</taxon>
        <taxon>Ascomycota</taxon>
        <taxon>Pezizomycotina</taxon>
        <taxon>Leotiomycetes</taxon>
        <taxon>Helotiales</taxon>
        <taxon>Lachnaceae</taxon>
        <taxon>Lachnellula</taxon>
    </lineage>
</organism>
<dbReference type="EMBL" id="QGMK01003178">
    <property type="protein sequence ID" value="TVY53869.1"/>
    <property type="molecule type" value="Genomic_DNA"/>
</dbReference>
<dbReference type="OrthoDB" id="1872379at2759"/>
<feature type="region of interest" description="Disordered" evidence="1">
    <location>
        <begin position="1"/>
        <end position="33"/>
    </location>
</feature>
<dbReference type="PANTHER" id="PTHR46014:SF1">
    <property type="entry name" value="TETRATRICOPEPTIDE REPEAT PROTEIN 1"/>
    <property type="match status" value="1"/>
</dbReference>